<protein>
    <submittedName>
        <fullName evidence="2 3">Uncharacterized protein</fullName>
    </submittedName>
</protein>
<dbReference type="Proteomes" id="UP000008810">
    <property type="component" value="Chromosome 1"/>
</dbReference>
<reference evidence="3" key="3">
    <citation type="submission" date="2018-08" db="UniProtKB">
        <authorList>
            <consortium name="EnsemblPlants"/>
        </authorList>
    </citation>
    <scope>IDENTIFICATION</scope>
    <source>
        <strain evidence="3">cv. Bd21</strain>
    </source>
</reference>
<keyword evidence="4" id="KW-1185">Reference proteome</keyword>
<dbReference type="EnsemblPlants" id="KQK17271">
    <property type="protein sequence ID" value="KQK17271"/>
    <property type="gene ID" value="BRADI_1g33401v3"/>
</dbReference>
<dbReference type="ExpressionAtlas" id="A0A0Q3H317">
    <property type="expression patterns" value="baseline and differential"/>
</dbReference>
<dbReference type="OrthoDB" id="586266at2759"/>
<dbReference type="InParanoid" id="A0A0Q3H317"/>
<reference evidence="2 3" key="1">
    <citation type="journal article" date="2010" name="Nature">
        <title>Genome sequencing and analysis of the model grass Brachypodium distachyon.</title>
        <authorList>
            <consortium name="International Brachypodium Initiative"/>
        </authorList>
    </citation>
    <scope>NUCLEOTIDE SEQUENCE [LARGE SCALE GENOMIC DNA]</scope>
    <source>
        <strain evidence="2 3">Bd21</strain>
    </source>
</reference>
<accession>A0A0Q3H317</accession>
<evidence type="ECO:0000256" key="1">
    <source>
        <dbReference type="SAM" id="MobiDB-lite"/>
    </source>
</evidence>
<reference evidence="2" key="2">
    <citation type="submission" date="2017-06" db="EMBL/GenBank/DDBJ databases">
        <title>WGS assembly of Brachypodium distachyon.</title>
        <authorList>
            <consortium name="The International Brachypodium Initiative"/>
            <person name="Lucas S."/>
            <person name="Harmon-Smith M."/>
            <person name="Lail K."/>
            <person name="Tice H."/>
            <person name="Grimwood J."/>
            <person name="Bruce D."/>
            <person name="Barry K."/>
            <person name="Shu S."/>
            <person name="Lindquist E."/>
            <person name="Wang M."/>
            <person name="Pitluck S."/>
            <person name="Vogel J.P."/>
            <person name="Garvin D.F."/>
            <person name="Mockler T.C."/>
            <person name="Schmutz J."/>
            <person name="Rokhsar D."/>
            <person name="Bevan M.W."/>
        </authorList>
    </citation>
    <scope>NUCLEOTIDE SEQUENCE</scope>
    <source>
        <strain evidence="2">Bd21</strain>
    </source>
</reference>
<evidence type="ECO:0000313" key="4">
    <source>
        <dbReference type="Proteomes" id="UP000008810"/>
    </source>
</evidence>
<dbReference type="EMBL" id="CM000880">
    <property type="protein sequence ID" value="KQK17271.1"/>
    <property type="molecule type" value="Genomic_DNA"/>
</dbReference>
<organism evidence="2">
    <name type="scientific">Brachypodium distachyon</name>
    <name type="common">Purple false brome</name>
    <name type="synonym">Trachynia distachya</name>
    <dbReference type="NCBI Taxonomy" id="15368"/>
    <lineage>
        <taxon>Eukaryota</taxon>
        <taxon>Viridiplantae</taxon>
        <taxon>Streptophyta</taxon>
        <taxon>Embryophyta</taxon>
        <taxon>Tracheophyta</taxon>
        <taxon>Spermatophyta</taxon>
        <taxon>Magnoliopsida</taxon>
        <taxon>Liliopsida</taxon>
        <taxon>Poales</taxon>
        <taxon>Poaceae</taxon>
        <taxon>BOP clade</taxon>
        <taxon>Pooideae</taxon>
        <taxon>Stipodae</taxon>
        <taxon>Brachypodieae</taxon>
        <taxon>Brachypodium</taxon>
    </lineage>
</organism>
<evidence type="ECO:0000313" key="3">
    <source>
        <dbReference type="EnsemblPlants" id="KQK17271"/>
    </source>
</evidence>
<name>A0A0Q3H317_BRADI</name>
<feature type="region of interest" description="Disordered" evidence="1">
    <location>
        <begin position="68"/>
        <end position="98"/>
    </location>
</feature>
<dbReference type="FunCoup" id="A0A0Q3H317">
    <property type="interactions" value="252"/>
</dbReference>
<evidence type="ECO:0000313" key="2">
    <source>
        <dbReference type="EMBL" id="KQK17271.1"/>
    </source>
</evidence>
<sequence>MGHTPRRLVSALYSKPPWVPVEVRIDQKWKRANVLRQADRCGLCLVRVRGGDPEPIMVPLSTIRIPTNPPVAKRRLDTRPQMQVKKPRVESDVEDGNE</sequence>
<dbReference type="AlphaFoldDB" id="A0A0Q3H317"/>
<dbReference type="Gramene" id="KQK17271">
    <property type="protein sequence ID" value="KQK17271"/>
    <property type="gene ID" value="BRADI_1g33401v3"/>
</dbReference>
<gene>
    <name evidence="2" type="ORF">BRADI_1g33401v3</name>
</gene>
<proteinExistence type="predicted"/>